<feature type="non-terminal residue" evidence="3">
    <location>
        <position position="305"/>
    </location>
</feature>
<dbReference type="GO" id="GO:0006998">
    <property type="term" value="P:nuclear envelope organization"/>
    <property type="evidence" value="ECO:0007669"/>
    <property type="project" value="TreeGrafter"/>
</dbReference>
<accession>A0A6G1IA92</accession>
<sequence length="305" mass="34265">LDQIVKGAPPPDATLPHIAITSSAPLATIERPTSSHGSTASTRNLPAQTSDPTALLPSAPPQIYLNLLILEASLRQQYLILRARRRQHTFVLILLLMWIAYFTYGQFLRPREDGTGVGGSVYWLVDTGEKVALISGYVMAALFWVTGQWERGLRWPRRWLGITNRGLRSMNVKIVLTGTPLWKELLSPLSALFPLSTIFPAPTSSYHFIDYTTAERRALAAQSRPRASSSVSSSPVFAEEDIAPGGDTLRLILLPKHFTPDFREDWDSYRAAYWDAENARRSELRSRIRASQRALARHEGGWAWW</sequence>
<gene>
    <name evidence="3" type="ORF">EJ06DRAFT_455407</name>
</gene>
<evidence type="ECO:0008006" key="5">
    <source>
        <dbReference type="Google" id="ProtNLM"/>
    </source>
</evidence>
<evidence type="ECO:0000313" key="4">
    <source>
        <dbReference type="Proteomes" id="UP000799640"/>
    </source>
</evidence>
<dbReference type="AlphaFoldDB" id="A0A6G1IA92"/>
<keyword evidence="2" id="KW-0812">Transmembrane</keyword>
<reference evidence="3" key="1">
    <citation type="journal article" date="2020" name="Stud. Mycol.">
        <title>101 Dothideomycetes genomes: a test case for predicting lifestyles and emergence of pathogens.</title>
        <authorList>
            <person name="Haridas S."/>
            <person name="Albert R."/>
            <person name="Binder M."/>
            <person name="Bloem J."/>
            <person name="Labutti K."/>
            <person name="Salamov A."/>
            <person name="Andreopoulos B."/>
            <person name="Baker S."/>
            <person name="Barry K."/>
            <person name="Bills G."/>
            <person name="Bluhm B."/>
            <person name="Cannon C."/>
            <person name="Castanera R."/>
            <person name="Culley D."/>
            <person name="Daum C."/>
            <person name="Ezra D."/>
            <person name="Gonzalez J."/>
            <person name="Henrissat B."/>
            <person name="Kuo A."/>
            <person name="Liang C."/>
            <person name="Lipzen A."/>
            <person name="Lutzoni F."/>
            <person name="Magnuson J."/>
            <person name="Mondo S."/>
            <person name="Nolan M."/>
            <person name="Ohm R."/>
            <person name="Pangilinan J."/>
            <person name="Park H.-J."/>
            <person name="Ramirez L."/>
            <person name="Alfaro M."/>
            <person name="Sun H."/>
            <person name="Tritt A."/>
            <person name="Yoshinaga Y."/>
            <person name="Zwiers L.-H."/>
            <person name="Turgeon B."/>
            <person name="Goodwin S."/>
            <person name="Spatafora J."/>
            <person name="Crous P."/>
            <person name="Grigoriev I."/>
        </authorList>
    </citation>
    <scope>NUCLEOTIDE SEQUENCE</scope>
    <source>
        <strain evidence="3">CBS 262.69</strain>
    </source>
</reference>
<dbReference type="GO" id="GO:0004721">
    <property type="term" value="F:phosphoprotein phosphatase activity"/>
    <property type="evidence" value="ECO:0007669"/>
    <property type="project" value="TreeGrafter"/>
</dbReference>
<evidence type="ECO:0000313" key="3">
    <source>
        <dbReference type="EMBL" id="KAF2405200.1"/>
    </source>
</evidence>
<name>A0A6G1IA92_9PEZI</name>
<dbReference type="Proteomes" id="UP000799640">
    <property type="component" value="Unassembled WGS sequence"/>
</dbReference>
<keyword evidence="4" id="KW-1185">Reference proteome</keyword>
<dbReference type="PANTHER" id="PTHR28249:SF1">
    <property type="entry name" value="SPORULATION-SPECIFIC PROTEIN SPO7"/>
    <property type="match status" value="1"/>
</dbReference>
<evidence type="ECO:0000256" key="1">
    <source>
        <dbReference type="SAM" id="MobiDB-lite"/>
    </source>
</evidence>
<dbReference type="PANTHER" id="PTHR28249">
    <property type="entry name" value="SPORULATION-SPECIFIC PROTEIN SPO7"/>
    <property type="match status" value="1"/>
</dbReference>
<feature type="transmembrane region" description="Helical" evidence="2">
    <location>
        <begin position="131"/>
        <end position="149"/>
    </location>
</feature>
<keyword evidence="2" id="KW-1133">Transmembrane helix</keyword>
<dbReference type="OrthoDB" id="5599171at2759"/>
<keyword evidence="2" id="KW-0472">Membrane</keyword>
<feature type="region of interest" description="Disordered" evidence="1">
    <location>
        <begin position="30"/>
        <end position="52"/>
    </location>
</feature>
<dbReference type="Pfam" id="PF03907">
    <property type="entry name" value="Spo7"/>
    <property type="match status" value="1"/>
</dbReference>
<dbReference type="EMBL" id="ML996687">
    <property type="protein sequence ID" value="KAF2405200.1"/>
    <property type="molecule type" value="Genomic_DNA"/>
</dbReference>
<dbReference type="InterPro" id="IPR005605">
    <property type="entry name" value="Spo7"/>
</dbReference>
<feature type="non-terminal residue" evidence="3">
    <location>
        <position position="1"/>
    </location>
</feature>
<dbReference type="GO" id="GO:0071595">
    <property type="term" value="C:Nem1-Spo7 phosphatase complex"/>
    <property type="evidence" value="ECO:0007669"/>
    <property type="project" value="TreeGrafter"/>
</dbReference>
<evidence type="ECO:0000256" key="2">
    <source>
        <dbReference type="SAM" id="Phobius"/>
    </source>
</evidence>
<dbReference type="GO" id="GO:0019888">
    <property type="term" value="F:protein phosphatase regulator activity"/>
    <property type="evidence" value="ECO:0007669"/>
    <property type="project" value="InterPro"/>
</dbReference>
<organism evidence="3 4">
    <name type="scientific">Trichodelitschia bisporula</name>
    <dbReference type="NCBI Taxonomy" id="703511"/>
    <lineage>
        <taxon>Eukaryota</taxon>
        <taxon>Fungi</taxon>
        <taxon>Dikarya</taxon>
        <taxon>Ascomycota</taxon>
        <taxon>Pezizomycotina</taxon>
        <taxon>Dothideomycetes</taxon>
        <taxon>Dothideomycetes incertae sedis</taxon>
        <taxon>Phaeotrichales</taxon>
        <taxon>Phaeotrichaceae</taxon>
        <taxon>Trichodelitschia</taxon>
    </lineage>
</organism>
<protein>
    <recommendedName>
        <fullName evidence="5">Spo7-domain-containing protein</fullName>
    </recommendedName>
</protein>
<feature type="transmembrane region" description="Helical" evidence="2">
    <location>
        <begin position="89"/>
        <end position="107"/>
    </location>
</feature>
<proteinExistence type="predicted"/>